<keyword evidence="3" id="KW-1185">Reference proteome</keyword>
<gene>
    <name evidence="2" type="ORF">AK812_SmicGene16522</name>
</gene>
<protein>
    <submittedName>
        <fullName evidence="2">Uncharacterized protein</fullName>
    </submittedName>
</protein>
<reference evidence="2 3" key="1">
    <citation type="submission" date="2016-02" db="EMBL/GenBank/DDBJ databases">
        <title>Genome analysis of coral dinoflagellate symbionts highlights evolutionary adaptations to a symbiotic lifestyle.</title>
        <authorList>
            <person name="Aranda M."/>
            <person name="Li Y."/>
            <person name="Liew Y.J."/>
            <person name="Baumgarten S."/>
            <person name="Simakov O."/>
            <person name="Wilson M."/>
            <person name="Piel J."/>
            <person name="Ashoor H."/>
            <person name="Bougouffa S."/>
            <person name="Bajic V.B."/>
            <person name="Ryu T."/>
            <person name="Ravasi T."/>
            <person name="Bayer T."/>
            <person name="Micklem G."/>
            <person name="Kim H."/>
            <person name="Bhak J."/>
            <person name="Lajeunesse T.C."/>
            <person name="Voolstra C.R."/>
        </authorList>
    </citation>
    <scope>NUCLEOTIDE SEQUENCE [LARGE SCALE GENOMIC DNA]</scope>
    <source>
        <strain evidence="2 3">CCMP2467</strain>
    </source>
</reference>
<evidence type="ECO:0000313" key="3">
    <source>
        <dbReference type="Proteomes" id="UP000186817"/>
    </source>
</evidence>
<feature type="compositionally biased region" description="Polar residues" evidence="1">
    <location>
        <begin position="28"/>
        <end position="42"/>
    </location>
</feature>
<dbReference type="AlphaFoldDB" id="A0A1Q9E029"/>
<accession>A0A1Q9E029</accession>
<feature type="region of interest" description="Disordered" evidence="1">
    <location>
        <begin position="1"/>
        <end position="98"/>
    </location>
</feature>
<comment type="caution">
    <text evidence="2">The sequence shown here is derived from an EMBL/GenBank/DDBJ whole genome shotgun (WGS) entry which is preliminary data.</text>
</comment>
<organism evidence="2 3">
    <name type="scientific">Symbiodinium microadriaticum</name>
    <name type="common">Dinoflagellate</name>
    <name type="synonym">Zooxanthella microadriatica</name>
    <dbReference type="NCBI Taxonomy" id="2951"/>
    <lineage>
        <taxon>Eukaryota</taxon>
        <taxon>Sar</taxon>
        <taxon>Alveolata</taxon>
        <taxon>Dinophyceae</taxon>
        <taxon>Suessiales</taxon>
        <taxon>Symbiodiniaceae</taxon>
        <taxon>Symbiodinium</taxon>
    </lineage>
</organism>
<dbReference type="EMBL" id="LSRX01000316">
    <property type="protein sequence ID" value="OLQ00773.1"/>
    <property type="molecule type" value="Genomic_DNA"/>
</dbReference>
<dbReference type="OrthoDB" id="10058978at2759"/>
<evidence type="ECO:0000256" key="1">
    <source>
        <dbReference type="SAM" id="MobiDB-lite"/>
    </source>
</evidence>
<evidence type="ECO:0000313" key="2">
    <source>
        <dbReference type="EMBL" id="OLQ00773.1"/>
    </source>
</evidence>
<proteinExistence type="predicted"/>
<sequence length="338" mass="36803">MLVPVARPARPEPSPTAQEEGDIFQPEQELTPQVSHNPDSNGPGNGVERDLAAPPIPSGSAAVTGVNDQTGSSGSFEATNEVSPAAAEVPIPDDDDDGLFTEEVLLASPAAGVTDADGQDLLTFTALHTSACASGPPLAEDDLPYVEQPLECQEDQAFCLEIPVKAKDIKRWSQEANPEHMVQLAAVSKRARAEVHVKGEYVKNIPQIDIGRPRRISPEATVTEESYKKLNLAIIVTDCKSLYDLVTRLAMPACEEHRTTLEVLLIKQRCAENTCFRWIPTTLQAADCLTKVMDATLLRTVLSQGRFKLFDTSKVLEKDAQRRQAIEWLAKPPASECR</sequence>
<dbReference type="Proteomes" id="UP000186817">
    <property type="component" value="Unassembled WGS sequence"/>
</dbReference>
<feature type="compositionally biased region" description="Polar residues" evidence="1">
    <location>
        <begin position="66"/>
        <end position="82"/>
    </location>
</feature>
<name>A0A1Q9E029_SYMMI</name>